<dbReference type="InterPro" id="IPR014710">
    <property type="entry name" value="RmlC-like_jellyroll"/>
</dbReference>
<dbReference type="EMBL" id="MN740803">
    <property type="protein sequence ID" value="QHS82475.1"/>
    <property type="molecule type" value="Genomic_DNA"/>
</dbReference>
<evidence type="ECO:0000259" key="1">
    <source>
        <dbReference type="Pfam" id="PF13621"/>
    </source>
</evidence>
<protein>
    <recommendedName>
        <fullName evidence="1">Cupin-like domain-containing protein</fullName>
    </recommendedName>
</protein>
<dbReference type="SUPFAM" id="SSF51197">
    <property type="entry name" value="Clavaminate synthase-like"/>
    <property type="match status" value="1"/>
</dbReference>
<dbReference type="AlphaFoldDB" id="A0A6C0AT74"/>
<accession>A0A6C0AT74</accession>
<organism evidence="2">
    <name type="scientific">viral metagenome</name>
    <dbReference type="NCBI Taxonomy" id="1070528"/>
    <lineage>
        <taxon>unclassified sequences</taxon>
        <taxon>metagenomes</taxon>
        <taxon>organismal metagenomes</taxon>
    </lineage>
</organism>
<dbReference type="Pfam" id="PF13621">
    <property type="entry name" value="Cupin_8"/>
    <property type="match status" value="1"/>
</dbReference>
<dbReference type="Gene3D" id="2.60.120.10">
    <property type="entry name" value="Jelly Rolls"/>
    <property type="match status" value="1"/>
</dbReference>
<dbReference type="InterPro" id="IPR041667">
    <property type="entry name" value="Cupin_8"/>
</dbReference>
<proteinExistence type="predicted"/>
<sequence>MSTILNISIFIVLLFLYIHIVQQLKRSEDLEIYEMDYSTNENLQEICDIKQPVLFEYKSVLPSFFETLNIDTIDAIQNTDLKVKESQDYYQESTETIDYVVLPFSSAHTLLTSDTNARYFTENNEDAVDEAGLASFYKENDDYLKPFATAQTKYDLLFGSKSATTPLRYHTGYRHFLCVNSGKIQVKMTPYKSQKYLYPIYDYENYEFRSPVNAWAGQRKYLHEMDKIKFLEFDVVAGNVLYIPPYWWYSIKYSEQLTLVSGFTYNSIMNCVANIPHWARYYLQQSNTKVRTVKVLDLSGRLVEISKKDENREIEPENITIKVVEEPKKLNTI</sequence>
<feature type="domain" description="Cupin-like" evidence="1">
    <location>
        <begin position="147"/>
        <end position="263"/>
    </location>
</feature>
<reference evidence="2" key="1">
    <citation type="journal article" date="2020" name="Nature">
        <title>Giant virus diversity and host interactions through global metagenomics.</title>
        <authorList>
            <person name="Schulz F."/>
            <person name="Roux S."/>
            <person name="Paez-Espino D."/>
            <person name="Jungbluth S."/>
            <person name="Walsh D.A."/>
            <person name="Denef V.J."/>
            <person name="McMahon K.D."/>
            <person name="Konstantinidis K.T."/>
            <person name="Eloe-Fadrosh E.A."/>
            <person name="Kyrpides N.C."/>
            <person name="Woyke T."/>
        </authorList>
    </citation>
    <scope>NUCLEOTIDE SEQUENCE</scope>
    <source>
        <strain evidence="2">GVMAG-S-1101171-111</strain>
    </source>
</reference>
<name>A0A6C0AT74_9ZZZZ</name>
<evidence type="ECO:0000313" key="2">
    <source>
        <dbReference type="EMBL" id="QHS82475.1"/>
    </source>
</evidence>